<reference evidence="2" key="1">
    <citation type="submission" date="2020-05" db="EMBL/GenBank/DDBJ databases">
        <authorList>
            <person name="Chiriac C."/>
            <person name="Salcher M."/>
            <person name="Ghai R."/>
            <person name="Kavagutti S V."/>
        </authorList>
    </citation>
    <scope>NUCLEOTIDE SEQUENCE</scope>
</reference>
<protein>
    <submittedName>
        <fullName evidence="2">Unannotated protein</fullName>
    </submittedName>
</protein>
<sequence>MSDDELIPMRLQRILNRIARSIDQTEKLSVPVAVRPDEWTIQIFQVIDSGRHHFVEIQSEVGIARNILTDRLMTMIKLGILTRANSRTQPHRYEYFINTDDEDGPSGQPAIVRM</sequence>
<proteinExistence type="predicted"/>
<dbReference type="InterPro" id="IPR036390">
    <property type="entry name" value="WH_DNA-bd_sf"/>
</dbReference>
<dbReference type="EMBL" id="CAEZUX010000158">
    <property type="protein sequence ID" value="CAB4621728.1"/>
    <property type="molecule type" value="Genomic_DNA"/>
</dbReference>
<evidence type="ECO:0000313" key="2">
    <source>
        <dbReference type="EMBL" id="CAB4621728.1"/>
    </source>
</evidence>
<dbReference type="InterPro" id="IPR036388">
    <property type="entry name" value="WH-like_DNA-bd_sf"/>
</dbReference>
<name>A0A6J6IG57_9ZZZZ</name>
<accession>A0A6J6IG57</accession>
<gene>
    <name evidence="2" type="ORF">UFOPK1874_01096</name>
</gene>
<feature type="domain" description="HTH hxlR-type" evidence="1">
    <location>
        <begin position="38"/>
        <end position="98"/>
    </location>
</feature>
<dbReference type="InterPro" id="IPR002577">
    <property type="entry name" value="HTH_HxlR"/>
</dbReference>
<dbReference type="AlphaFoldDB" id="A0A6J6IG57"/>
<evidence type="ECO:0000259" key="1">
    <source>
        <dbReference type="Pfam" id="PF01638"/>
    </source>
</evidence>
<dbReference type="Pfam" id="PF01638">
    <property type="entry name" value="HxlR"/>
    <property type="match status" value="1"/>
</dbReference>
<organism evidence="2">
    <name type="scientific">freshwater metagenome</name>
    <dbReference type="NCBI Taxonomy" id="449393"/>
    <lineage>
        <taxon>unclassified sequences</taxon>
        <taxon>metagenomes</taxon>
        <taxon>ecological metagenomes</taxon>
    </lineage>
</organism>
<dbReference type="Gene3D" id="1.10.10.10">
    <property type="entry name" value="Winged helix-like DNA-binding domain superfamily/Winged helix DNA-binding domain"/>
    <property type="match status" value="1"/>
</dbReference>
<dbReference type="SUPFAM" id="SSF46785">
    <property type="entry name" value="Winged helix' DNA-binding domain"/>
    <property type="match status" value="1"/>
</dbReference>